<feature type="domain" description="Outer membrane protein beta-barrel" evidence="2">
    <location>
        <begin position="35"/>
        <end position="197"/>
    </location>
</feature>
<evidence type="ECO:0000256" key="1">
    <source>
        <dbReference type="ARBA" id="ARBA00022729"/>
    </source>
</evidence>
<name>A0A917MB50_9BACT</name>
<keyword evidence="4" id="KW-1185">Reference proteome</keyword>
<dbReference type="InterPro" id="IPR011250">
    <property type="entry name" value="OMP/PagP_B-barrel"/>
</dbReference>
<evidence type="ECO:0000259" key="2">
    <source>
        <dbReference type="Pfam" id="PF13505"/>
    </source>
</evidence>
<dbReference type="AlphaFoldDB" id="A0A917MB50"/>
<reference evidence="3" key="2">
    <citation type="submission" date="2020-09" db="EMBL/GenBank/DDBJ databases">
        <authorList>
            <person name="Sun Q."/>
            <person name="Zhou Y."/>
        </authorList>
    </citation>
    <scope>NUCLEOTIDE SEQUENCE</scope>
    <source>
        <strain evidence="3">CGMCC 1.12997</strain>
    </source>
</reference>
<dbReference type="InterPro" id="IPR027385">
    <property type="entry name" value="Beta-barrel_OMP"/>
</dbReference>
<protein>
    <recommendedName>
        <fullName evidence="2">Outer membrane protein beta-barrel domain-containing protein</fullName>
    </recommendedName>
</protein>
<sequence>MSIFRLLACRQQCLPIVPLLLFAVLTLLTALAPRLIAQAAPAAIRGATIWVGGTYSNFQTDFEGNRIGGLGVYTDLNLSPHWSAEAETHWFRLGGYRGQTASNYLAGGRYRLFLPNDRIFLYAKLLIGSGVMTYPSDIGHGSYFAYVPGGGVDFHISDRVSWRLDYEYQLWPGAPGFPGIPSHGLTPNGISLGAAWRLP</sequence>
<dbReference type="Gene3D" id="2.40.160.20">
    <property type="match status" value="1"/>
</dbReference>
<proteinExistence type="predicted"/>
<keyword evidence="1" id="KW-0732">Signal</keyword>
<dbReference type="Proteomes" id="UP000647241">
    <property type="component" value="Unassembled WGS sequence"/>
</dbReference>
<dbReference type="Pfam" id="PF13505">
    <property type="entry name" value="OMP_b-brl"/>
    <property type="match status" value="1"/>
</dbReference>
<gene>
    <name evidence="3" type="ORF">GCM10011585_33100</name>
</gene>
<dbReference type="RefSeq" id="WP_188555354.1">
    <property type="nucleotide sequence ID" value="NZ_BMGT01000004.1"/>
</dbReference>
<dbReference type="SUPFAM" id="SSF56925">
    <property type="entry name" value="OMPA-like"/>
    <property type="match status" value="1"/>
</dbReference>
<comment type="caution">
    <text evidence="3">The sequence shown here is derived from an EMBL/GenBank/DDBJ whole genome shotgun (WGS) entry which is preliminary data.</text>
</comment>
<accession>A0A917MB50</accession>
<evidence type="ECO:0000313" key="4">
    <source>
        <dbReference type="Proteomes" id="UP000647241"/>
    </source>
</evidence>
<dbReference type="EMBL" id="BMGT01000004">
    <property type="protein sequence ID" value="GGG86534.1"/>
    <property type="molecule type" value="Genomic_DNA"/>
</dbReference>
<organism evidence="3 4">
    <name type="scientific">Edaphobacter dinghuensis</name>
    <dbReference type="NCBI Taxonomy" id="1560005"/>
    <lineage>
        <taxon>Bacteria</taxon>
        <taxon>Pseudomonadati</taxon>
        <taxon>Acidobacteriota</taxon>
        <taxon>Terriglobia</taxon>
        <taxon>Terriglobales</taxon>
        <taxon>Acidobacteriaceae</taxon>
        <taxon>Edaphobacter</taxon>
    </lineage>
</organism>
<evidence type="ECO:0000313" key="3">
    <source>
        <dbReference type="EMBL" id="GGG86534.1"/>
    </source>
</evidence>
<reference evidence="3" key="1">
    <citation type="journal article" date="2014" name="Int. J. Syst. Evol. Microbiol.">
        <title>Complete genome sequence of Corynebacterium casei LMG S-19264T (=DSM 44701T), isolated from a smear-ripened cheese.</title>
        <authorList>
            <consortium name="US DOE Joint Genome Institute (JGI-PGF)"/>
            <person name="Walter F."/>
            <person name="Albersmeier A."/>
            <person name="Kalinowski J."/>
            <person name="Ruckert C."/>
        </authorList>
    </citation>
    <scope>NUCLEOTIDE SEQUENCE</scope>
    <source>
        <strain evidence="3">CGMCC 1.12997</strain>
    </source>
</reference>